<organism evidence="1 2">
    <name type="scientific">Pacificimonas flava</name>
    <dbReference type="NCBI Taxonomy" id="1234595"/>
    <lineage>
        <taxon>Bacteria</taxon>
        <taxon>Pseudomonadati</taxon>
        <taxon>Pseudomonadota</taxon>
        <taxon>Alphaproteobacteria</taxon>
        <taxon>Sphingomonadales</taxon>
        <taxon>Sphingosinicellaceae</taxon>
        <taxon>Pacificimonas</taxon>
    </lineage>
</organism>
<reference evidence="2" key="1">
    <citation type="submission" date="2017-05" db="EMBL/GenBank/DDBJ databases">
        <authorList>
            <person name="Lin X."/>
        </authorList>
    </citation>
    <scope>NUCLEOTIDE SEQUENCE [LARGE SCALE GENOMIC DNA]</scope>
    <source>
        <strain evidence="2">JLT2012</strain>
    </source>
</reference>
<protein>
    <recommendedName>
        <fullName evidence="3">DUF4230 domain-containing protein</fullName>
    </recommendedName>
</protein>
<dbReference type="STRING" id="1234595.C725_0601"/>
<comment type="caution">
    <text evidence="1">The sequence shown here is derived from an EMBL/GenBank/DDBJ whole genome shotgun (WGS) entry which is preliminary data.</text>
</comment>
<evidence type="ECO:0008006" key="3">
    <source>
        <dbReference type="Google" id="ProtNLM"/>
    </source>
</evidence>
<evidence type="ECO:0000313" key="2">
    <source>
        <dbReference type="Proteomes" id="UP000198462"/>
    </source>
</evidence>
<evidence type="ECO:0000313" key="1">
    <source>
        <dbReference type="EMBL" id="OWV33080.1"/>
    </source>
</evidence>
<keyword evidence="2" id="KW-1185">Reference proteome</keyword>
<gene>
    <name evidence="1" type="ORF">B5C34_06125</name>
</gene>
<dbReference type="Pfam" id="PF14014">
    <property type="entry name" value="DUF4230"/>
    <property type="match status" value="1"/>
</dbReference>
<accession>A0A219B3Y5</accession>
<dbReference type="Proteomes" id="UP000198462">
    <property type="component" value="Unassembled WGS sequence"/>
</dbReference>
<dbReference type="InterPro" id="IPR025324">
    <property type="entry name" value="DUF4230"/>
</dbReference>
<name>A0A219B3Y5_9SPHN</name>
<proteinExistence type="predicted"/>
<dbReference type="EMBL" id="NFZT01000001">
    <property type="protein sequence ID" value="OWV33080.1"/>
    <property type="molecule type" value="Genomic_DNA"/>
</dbReference>
<sequence>MPAGRRRRGTLVESVRSFLALLAGLLLGAGALWLVLKPANDLFEPQVETIAAASLDAVRAQNRLSVFAGRFTVAVTSRAERLGFAAEKTMIVPATVKYEIDYSQLSAGDISWDPATARMVVDLPPIELSEPEIDMSDVRDYGEGAVLLTVGGANEALDRANRRKVRAAVMEEAGSELMLQMARDSARSAAARSFRLPLEAAGIPAQVIVRFPDESGSAM</sequence>
<dbReference type="AlphaFoldDB" id="A0A219B3Y5"/>